<keyword evidence="2" id="KW-0270">Exopolysaccharide synthesis</keyword>
<dbReference type="STRING" id="1227549.SAMN05444007_11622"/>
<dbReference type="Pfam" id="PF02397">
    <property type="entry name" value="Bac_transf"/>
    <property type="match status" value="1"/>
</dbReference>
<protein>
    <submittedName>
        <fullName evidence="5">Sugar transferase involved in LPS biosynthesis (Colanic, teichoic acid)</fullName>
    </submittedName>
</protein>
<feature type="domain" description="Bacterial sugar transferase" evidence="4">
    <location>
        <begin position="5"/>
        <end position="200"/>
    </location>
</feature>
<keyword evidence="3" id="KW-0812">Transmembrane</keyword>
<gene>
    <name evidence="5" type="ORF">SAMN05444007_11622</name>
</gene>
<dbReference type="GO" id="GO:0000271">
    <property type="term" value="P:polysaccharide biosynthetic process"/>
    <property type="evidence" value="ECO:0007669"/>
    <property type="project" value="UniProtKB-KW"/>
</dbReference>
<name>A0A1H7E332_9RHOB</name>
<dbReference type="RefSeq" id="WP_092371207.1">
    <property type="nucleotide sequence ID" value="NZ_BMGV01000015.1"/>
</dbReference>
<organism evidence="5 6">
    <name type="scientific">Cribrihabitans marinus</name>
    <dbReference type="NCBI Taxonomy" id="1227549"/>
    <lineage>
        <taxon>Bacteria</taxon>
        <taxon>Pseudomonadati</taxon>
        <taxon>Pseudomonadota</taxon>
        <taxon>Alphaproteobacteria</taxon>
        <taxon>Rhodobacterales</taxon>
        <taxon>Paracoccaceae</taxon>
        <taxon>Cribrihabitans</taxon>
    </lineage>
</organism>
<evidence type="ECO:0000313" key="5">
    <source>
        <dbReference type="EMBL" id="SEK06432.1"/>
    </source>
</evidence>
<keyword evidence="3" id="KW-0472">Membrane</keyword>
<dbReference type="InterPro" id="IPR003362">
    <property type="entry name" value="Bact_transf"/>
</dbReference>
<evidence type="ECO:0000256" key="3">
    <source>
        <dbReference type="SAM" id="Phobius"/>
    </source>
</evidence>
<dbReference type="PANTHER" id="PTHR30576">
    <property type="entry name" value="COLANIC BIOSYNTHESIS UDP-GLUCOSE LIPID CARRIER TRANSFERASE"/>
    <property type="match status" value="1"/>
</dbReference>
<evidence type="ECO:0000259" key="4">
    <source>
        <dbReference type="Pfam" id="PF02397"/>
    </source>
</evidence>
<dbReference type="PANTHER" id="PTHR30576:SF20">
    <property type="entry name" value="QUINOVOSAMINEPHOSPHOTRANSFERAE-RELATED"/>
    <property type="match status" value="1"/>
</dbReference>
<keyword evidence="5" id="KW-0808">Transferase</keyword>
<keyword evidence="6" id="KW-1185">Reference proteome</keyword>
<reference evidence="5 6" key="1">
    <citation type="submission" date="2016-10" db="EMBL/GenBank/DDBJ databases">
        <authorList>
            <person name="de Groot N.N."/>
        </authorList>
    </citation>
    <scope>NUCLEOTIDE SEQUENCE [LARGE SCALE GENOMIC DNA]</scope>
    <source>
        <strain evidence="5 6">DSM 29340</strain>
    </source>
</reference>
<dbReference type="OrthoDB" id="9808602at2"/>
<keyword evidence="3" id="KW-1133">Transmembrane helix</keyword>
<dbReference type="AlphaFoldDB" id="A0A1H7E332"/>
<feature type="transmembrane region" description="Helical" evidence="3">
    <location>
        <begin position="7"/>
        <end position="33"/>
    </location>
</feature>
<dbReference type="EMBL" id="FNYD01000016">
    <property type="protein sequence ID" value="SEK06432.1"/>
    <property type="molecule type" value="Genomic_DNA"/>
</dbReference>
<accession>A0A1H7E332</accession>
<evidence type="ECO:0000256" key="1">
    <source>
        <dbReference type="ARBA" id="ARBA00006464"/>
    </source>
</evidence>
<comment type="similarity">
    <text evidence="1">Belongs to the bacterial sugar transferase family.</text>
</comment>
<evidence type="ECO:0000313" key="6">
    <source>
        <dbReference type="Proteomes" id="UP000199379"/>
    </source>
</evidence>
<evidence type="ECO:0000256" key="2">
    <source>
        <dbReference type="ARBA" id="ARBA00023169"/>
    </source>
</evidence>
<sequence length="205" mass="23552">MTWHKRLFDLFFASLLVAILAPVLLVLVLWLLWKEGRPVFYVAERMKTPDQGFRLWKLRTMRGAESDAGVSGGDKAARITPTGAWLRSKRLDELPQLWNILRGDLSFVGPRPPLRLYVERYPALYAEVLRARPGVTGLASIVYHRHEAALLARCATPEETDAVYSRVCIPAKARLDLIYQRHRNMCYDFALVFETIGNLFVKRPR</sequence>
<proteinExistence type="inferred from homology"/>
<dbReference type="GO" id="GO:0016780">
    <property type="term" value="F:phosphotransferase activity, for other substituted phosphate groups"/>
    <property type="evidence" value="ECO:0007669"/>
    <property type="project" value="TreeGrafter"/>
</dbReference>
<dbReference type="Proteomes" id="UP000199379">
    <property type="component" value="Unassembled WGS sequence"/>
</dbReference>